<evidence type="ECO:0000313" key="4">
    <source>
        <dbReference type="Proteomes" id="UP001458880"/>
    </source>
</evidence>
<dbReference type="PANTHER" id="PTHR37984">
    <property type="entry name" value="PROTEIN CBG26694"/>
    <property type="match status" value="1"/>
</dbReference>
<dbReference type="InterPro" id="IPR041588">
    <property type="entry name" value="Integrase_H2C2"/>
</dbReference>
<dbReference type="InterPro" id="IPR012337">
    <property type="entry name" value="RNaseH-like_sf"/>
</dbReference>
<evidence type="ECO:0000259" key="2">
    <source>
        <dbReference type="PROSITE" id="PS50994"/>
    </source>
</evidence>
<dbReference type="Gene3D" id="1.10.340.70">
    <property type="match status" value="1"/>
</dbReference>
<accession>A0AAW1L5F3</accession>
<reference evidence="3 4" key="1">
    <citation type="journal article" date="2024" name="BMC Genomics">
        <title>De novo assembly and annotation of Popillia japonica's genome with initial clues to its potential as an invasive pest.</title>
        <authorList>
            <person name="Cucini C."/>
            <person name="Boschi S."/>
            <person name="Funari R."/>
            <person name="Cardaioli E."/>
            <person name="Iannotti N."/>
            <person name="Marturano G."/>
            <person name="Paoli F."/>
            <person name="Bruttini M."/>
            <person name="Carapelli A."/>
            <person name="Frati F."/>
            <person name="Nardi F."/>
        </authorList>
    </citation>
    <scope>NUCLEOTIDE SEQUENCE [LARGE SCALE GENOMIC DNA]</scope>
    <source>
        <strain evidence="3">DMR45628</strain>
    </source>
</reference>
<evidence type="ECO:0000313" key="3">
    <source>
        <dbReference type="EMBL" id="KAK9728882.1"/>
    </source>
</evidence>
<keyword evidence="4" id="KW-1185">Reference proteome</keyword>
<dbReference type="InterPro" id="IPR001584">
    <property type="entry name" value="Integrase_cat-core"/>
</dbReference>
<dbReference type="PANTHER" id="PTHR37984:SF5">
    <property type="entry name" value="PROTEIN NYNRIN-LIKE"/>
    <property type="match status" value="1"/>
</dbReference>
<feature type="non-terminal residue" evidence="3">
    <location>
        <position position="1"/>
    </location>
</feature>
<dbReference type="AlphaFoldDB" id="A0AAW1L5F3"/>
<feature type="domain" description="Integrase catalytic" evidence="2">
    <location>
        <begin position="146"/>
        <end position="337"/>
    </location>
</feature>
<comment type="caution">
    <text evidence="3">The sequence shown here is derived from an EMBL/GenBank/DDBJ whole genome shotgun (WGS) entry which is preliminary data.</text>
</comment>
<dbReference type="EC" id="2.7.7.49" evidence="1"/>
<dbReference type="GO" id="GO:0015074">
    <property type="term" value="P:DNA integration"/>
    <property type="evidence" value="ECO:0007669"/>
    <property type="project" value="InterPro"/>
</dbReference>
<name>A0AAW1L5F3_POPJA</name>
<dbReference type="SUPFAM" id="SSF53098">
    <property type="entry name" value="Ribonuclease H-like"/>
    <property type="match status" value="1"/>
</dbReference>
<dbReference type="InterPro" id="IPR036397">
    <property type="entry name" value="RNaseH_sf"/>
</dbReference>
<gene>
    <name evidence="3" type="ORF">QE152_g16962</name>
</gene>
<dbReference type="Gene3D" id="3.30.420.10">
    <property type="entry name" value="Ribonuclease H-like superfamily/Ribonuclease H"/>
    <property type="match status" value="2"/>
</dbReference>
<sequence>EEGNLEQTVYSILTREEELAIFQYSDEEIKRKIDMLKENNKNAKQSTKKVIPDYKLKDGLLYKMVKDSDVRDLFVVPRQMRKMIAIKYQDLMGHSGVDRTLAKIKTYYYFTNMRAYIKRHINQCVECIMSKPVTGRQPGELHPIPPARRPFALVHMDHLGPFVTIRRGNQYILILCDNLTRFVSLQAVRTTKTEPNRGGKQYILVLCDNLTRFVSSQAVRTTKTEPNVKKIEVFIQRFGAPERVVTDRGTCFTSKKFENFCNEYGIRHTLNSSRHPQANGLVERVNAIILPILRTAVSQPENEVKWDEHLQDIERDLNTSVNKTTGKTAFQLLYGYIPRFKDGNTRSLTISNETYTYPQFLRERRVRETDGDRTTKVQNTL</sequence>
<dbReference type="InterPro" id="IPR050951">
    <property type="entry name" value="Retrovirus_Pol_polyprotein"/>
</dbReference>
<dbReference type="Pfam" id="PF00665">
    <property type="entry name" value="rve"/>
    <property type="match status" value="1"/>
</dbReference>
<dbReference type="FunFam" id="1.10.340.70:FF:000001">
    <property type="entry name" value="Retrovirus-related Pol polyprotein from transposon gypsy-like Protein"/>
    <property type="match status" value="1"/>
</dbReference>
<dbReference type="FunFam" id="3.30.420.10:FF:000032">
    <property type="entry name" value="Retrovirus-related Pol polyprotein from transposon 297-like Protein"/>
    <property type="match status" value="1"/>
</dbReference>
<dbReference type="Proteomes" id="UP001458880">
    <property type="component" value="Unassembled WGS sequence"/>
</dbReference>
<dbReference type="Pfam" id="PF17921">
    <property type="entry name" value="Integrase_H2C2"/>
    <property type="match status" value="1"/>
</dbReference>
<dbReference type="GO" id="GO:0003676">
    <property type="term" value="F:nucleic acid binding"/>
    <property type="evidence" value="ECO:0007669"/>
    <property type="project" value="InterPro"/>
</dbReference>
<organism evidence="3 4">
    <name type="scientific">Popillia japonica</name>
    <name type="common">Japanese beetle</name>
    <dbReference type="NCBI Taxonomy" id="7064"/>
    <lineage>
        <taxon>Eukaryota</taxon>
        <taxon>Metazoa</taxon>
        <taxon>Ecdysozoa</taxon>
        <taxon>Arthropoda</taxon>
        <taxon>Hexapoda</taxon>
        <taxon>Insecta</taxon>
        <taxon>Pterygota</taxon>
        <taxon>Neoptera</taxon>
        <taxon>Endopterygota</taxon>
        <taxon>Coleoptera</taxon>
        <taxon>Polyphaga</taxon>
        <taxon>Scarabaeiformia</taxon>
        <taxon>Scarabaeidae</taxon>
        <taxon>Rutelinae</taxon>
        <taxon>Popillia</taxon>
    </lineage>
</organism>
<proteinExistence type="predicted"/>
<dbReference type="GO" id="GO:0003964">
    <property type="term" value="F:RNA-directed DNA polymerase activity"/>
    <property type="evidence" value="ECO:0007669"/>
    <property type="project" value="UniProtKB-EC"/>
</dbReference>
<protein>
    <recommendedName>
        <fullName evidence="1">RNA-directed DNA polymerase</fullName>
        <ecNumber evidence="1">2.7.7.49</ecNumber>
    </recommendedName>
</protein>
<dbReference type="EMBL" id="JASPKY010000166">
    <property type="protein sequence ID" value="KAK9728882.1"/>
    <property type="molecule type" value="Genomic_DNA"/>
</dbReference>
<dbReference type="PROSITE" id="PS50994">
    <property type="entry name" value="INTEGRASE"/>
    <property type="match status" value="1"/>
</dbReference>
<evidence type="ECO:0000256" key="1">
    <source>
        <dbReference type="ARBA" id="ARBA00012493"/>
    </source>
</evidence>